<organism evidence="2">
    <name type="scientific">Mycobacterium xenopi 4042</name>
    <dbReference type="NCBI Taxonomy" id="1299334"/>
    <lineage>
        <taxon>Bacteria</taxon>
        <taxon>Bacillati</taxon>
        <taxon>Actinomycetota</taxon>
        <taxon>Actinomycetes</taxon>
        <taxon>Mycobacteriales</taxon>
        <taxon>Mycobacteriaceae</taxon>
        <taxon>Mycobacterium</taxon>
    </lineage>
</organism>
<accession>X8BBH0</accession>
<feature type="region of interest" description="Disordered" evidence="1">
    <location>
        <begin position="1"/>
        <end position="95"/>
    </location>
</feature>
<sequence length="95" mass="10622">MADIDANTKKPPNWARRWHAPIRDFHPSLPAATPKPADRERTQRLPQRRAQGIHTYNQSVDAMRAAPAPYRSNRATDQSGADTVNRSAEGGTYTI</sequence>
<name>X8BBH0_MYCXE</name>
<dbReference type="AlphaFoldDB" id="X8BBH0"/>
<feature type="compositionally biased region" description="Polar residues" evidence="1">
    <location>
        <begin position="73"/>
        <end position="86"/>
    </location>
</feature>
<evidence type="ECO:0000313" key="2">
    <source>
        <dbReference type="EMBL" id="EUA41497.1"/>
    </source>
</evidence>
<evidence type="ECO:0000256" key="1">
    <source>
        <dbReference type="SAM" id="MobiDB-lite"/>
    </source>
</evidence>
<dbReference type="EMBL" id="JAOB01000044">
    <property type="protein sequence ID" value="EUA41497.1"/>
    <property type="molecule type" value="Genomic_DNA"/>
</dbReference>
<reference evidence="2" key="1">
    <citation type="submission" date="2014-01" db="EMBL/GenBank/DDBJ databases">
        <authorList>
            <person name="Brown-Elliot B."/>
            <person name="Wallace R."/>
            <person name="Lenaerts A."/>
            <person name="Ordway D."/>
            <person name="DeGroote M.A."/>
            <person name="Parker T."/>
            <person name="Sizemore C."/>
            <person name="Tallon L.J."/>
            <person name="Sadzewicz L.K."/>
            <person name="Sengamalay N."/>
            <person name="Fraser C.M."/>
            <person name="Hine E."/>
            <person name="Shefchek K.A."/>
            <person name="Das S.P."/>
            <person name="Tettelin H."/>
        </authorList>
    </citation>
    <scope>NUCLEOTIDE SEQUENCE [LARGE SCALE GENOMIC DNA]</scope>
    <source>
        <strain evidence="2">4042</strain>
    </source>
</reference>
<proteinExistence type="predicted"/>
<comment type="caution">
    <text evidence="2">The sequence shown here is derived from an EMBL/GenBank/DDBJ whole genome shotgun (WGS) entry which is preliminary data.</text>
</comment>
<gene>
    <name evidence="2" type="ORF">I553_3388</name>
</gene>
<protein>
    <submittedName>
        <fullName evidence="2">Uncharacterized protein</fullName>
    </submittedName>
</protein>